<keyword evidence="1" id="KW-0813">Transport</keyword>
<dbReference type="AlphaFoldDB" id="A0A143BJP6"/>
<evidence type="ECO:0000256" key="1">
    <source>
        <dbReference type="PROSITE-ProRule" id="PRU01360"/>
    </source>
</evidence>
<dbReference type="eggNOG" id="COG1629">
    <property type="taxonomic scope" value="Bacteria"/>
</dbReference>
<evidence type="ECO:0000256" key="2">
    <source>
        <dbReference type="SAM" id="SignalP"/>
    </source>
</evidence>
<keyword evidence="1" id="KW-0998">Cell outer membrane</keyword>
<keyword evidence="5" id="KW-1185">Reference proteome</keyword>
<evidence type="ECO:0000313" key="4">
    <source>
        <dbReference type="EMBL" id="AMW04700.1"/>
    </source>
</evidence>
<dbReference type="SUPFAM" id="SSF56935">
    <property type="entry name" value="Porins"/>
    <property type="match status" value="1"/>
</dbReference>
<dbReference type="STRING" id="1379270.GEMMAAP_07285"/>
<keyword evidence="1" id="KW-0812">Transmembrane</keyword>
<protein>
    <recommendedName>
        <fullName evidence="3">TonB-dependent receptor plug domain-containing protein</fullName>
    </recommendedName>
</protein>
<dbReference type="Gene3D" id="2.60.40.1120">
    <property type="entry name" value="Carboxypeptidase-like, regulatory domain"/>
    <property type="match status" value="1"/>
</dbReference>
<dbReference type="GO" id="GO:0009279">
    <property type="term" value="C:cell outer membrane"/>
    <property type="evidence" value="ECO:0007669"/>
    <property type="project" value="UniProtKB-SubCell"/>
</dbReference>
<dbReference type="Gene3D" id="2.170.130.10">
    <property type="entry name" value="TonB-dependent receptor, plug domain"/>
    <property type="match status" value="1"/>
</dbReference>
<comment type="similarity">
    <text evidence="1">Belongs to the TonB-dependent receptor family.</text>
</comment>
<feature type="chain" id="PRO_5007506813" description="TonB-dependent receptor plug domain-containing protein" evidence="2">
    <location>
        <begin position="19"/>
        <end position="497"/>
    </location>
</feature>
<comment type="subcellular location">
    <subcellularLocation>
        <location evidence="1">Cell outer membrane</location>
        <topology evidence="1">Multi-pass membrane protein</topology>
    </subcellularLocation>
</comment>
<reference evidence="4 5" key="1">
    <citation type="journal article" date="2014" name="Proc. Natl. Acad. Sci. U.S.A.">
        <title>Functional type 2 photosynthetic reaction centers found in the rare bacterial phylum Gemmatimonadetes.</title>
        <authorList>
            <person name="Zeng Y."/>
            <person name="Feng F."/>
            <person name="Medova H."/>
            <person name="Dean J."/>
            <person name="Koblizek M."/>
        </authorList>
    </citation>
    <scope>NUCLEOTIDE SEQUENCE [LARGE SCALE GENOMIC DNA]</scope>
    <source>
        <strain evidence="4 5">AP64</strain>
    </source>
</reference>
<dbReference type="InterPro" id="IPR039426">
    <property type="entry name" value="TonB-dep_rcpt-like"/>
</dbReference>
<dbReference type="Pfam" id="PF07715">
    <property type="entry name" value="Plug"/>
    <property type="match status" value="1"/>
</dbReference>
<gene>
    <name evidence="4" type="ORF">GEMMAAP_07285</name>
</gene>
<organism evidence="4 5">
    <name type="scientific">Gemmatimonas phototrophica</name>
    <dbReference type="NCBI Taxonomy" id="1379270"/>
    <lineage>
        <taxon>Bacteria</taxon>
        <taxon>Pseudomonadati</taxon>
        <taxon>Gemmatimonadota</taxon>
        <taxon>Gemmatimonadia</taxon>
        <taxon>Gemmatimonadales</taxon>
        <taxon>Gemmatimonadaceae</taxon>
        <taxon>Gemmatimonas</taxon>
    </lineage>
</organism>
<dbReference type="Proteomes" id="UP000076404">
    <property type="component" value="Chromosome"/>
</dbReference>
<reference evidence="4 5" key="2">
    <citation type="journal article" date="2016" name="Environ. Microbiol. Rep.">
        <title>Metagenomic evidence for the presence of phototrophic Gemmatimonadetes bacteria in diverse environments.</title>
        <authorList>
            <person name="Zeng Y."/>
            <person name="Baumbach J."/>
            <person name="Barbosa E.G."/>
            <person name="Azevedo V."/>
            <person name="Zhang C."/>
            <person name="Koblizek M."/>
        </authorList>
    </citation>
    <scope>NUCLEOTIDE SEQUENCE [LARGE SCALE GENOMIC DNA]</scope>
    <source>
        <strain evidence="4 5">AP64</strain>
    </source>
</reference>
<dbReference type="KEGG" id="gph:GEMMAAP_07285"/>
<dbReference type="InterPro" id="IPR037066">
    <property type="entry name" value="Plug_dom_sf"/>
</dbReference>
<keyword evidence="1" id="KW-0472">Membrane</keyword>
<proteinExistence type="inferred from homology"/>
<dbReference type="EMBL" id="CP011454">
    <property type="protein sequence ID" value="AMW04700.1"/>
    <property type="molecule type" value="Genomic_DNA"/>
</dbReference>
<dbReference type="InterPro" id="IPR012910">
    <property type="entry name" value="Plug_dom"/>
</dbReference>
<evidence type="ECO:0000259" key="3">
    <source>
        <dbReference type="Pfam" id="PF07715"/>
    </source>
</evidence>
<evidence type="ECO:0000313" key="5">
    <source>
        <dbReference type="Proteomes" id="UP000076404"/>
    </source>
</evidence>
<dbReference type="Pfam" id="PF13620">
    <property type="entry name" value="CarboxypepD_reg"/>
    <property type="match status" value="1"/>
</dbReference>
<name>A0A143BJP6_9BACT</name>
<feature type="domain" description="TonB-dependent receptor plug" evidence="3">
    <location>
        <begin position="386"/>
        <end position="470"/>
    </location>
</feature>
<dbReference type="RefSeq" id="WP_026850453.1">
    <property type="nucleotide sequence ID" value="NZ_CP011454.1"/>
</dbReference>
<dbReference type="OrthoDB" id="9760620at2"/>
<sequence>MRTALPLLLLLLPALAGAQVRQPPRKPAPPPKPVAVPAKAPAIQIPLARITGEVYDSIAGGPLVGATVQFVESENPANVRSVRTDSVGLFVLDSMRVGTYIVGMIHEQVDRLGLESRVIQVNIVGSGDVSLSLGLPSPATMLANVCGGQGAGMEKGAFMGVVRSARGTPLEGNARVRVQYLETTVSPTGVSRRFPSRFADATPSGAFLLCGVPSDATITTRAYAGIDSSGVVELPMPRHGLLLRDLYVANPQRIVKPPAGPTERPQTLLKGTSKVRGIVRDSAGKPLVGARVSVPGTGTEGTSGGGGAFTFDQLPGGSWMVEARAVGFEPRRVAVDLIDGTESAAEISLEGLAPRLDTVRVQADRWTREMGAFEERKKQGGGYFMDDQQLERRNALFVGDIMRSMPGISVQPGANGGRDRVLMRGSAGAGSCVPAVFLNGMNTPVPDGVIDGLVSAPEVRAVEVYTRNGSTPPQFQSRNGCGSIVIWTGQRRRPGDR</sequence>
<keyword evidence="2" id="KW-0732">Signal</keyword>
<dbReference type="SUPFAM" id="SSF49464">
    <property type="entry name" value="Carboxypeptidase regulatory domain-like"/>
    <property type="match status" value="2"/>
</dbReference>
<keyword evidence="1" id="KW-1134">Transmembrane beta strand</keyword>
<accession>A0A143BJP6</accession>
<dbReference type="PROSITE" id="PS52016">
    <property type="entry name" value="TONB_DEPENDENT_REC_3"/>
    <property type="match status" value="1"/>
</dbReference>
<feature type="signal peptide" evidence="2">
    <location>
        <begin position="1"/>
        <end position="18"/>
    </location>
</feature>
<dbReference type="InterPro" id="IPR008969">
    <property type="entry name" value="CarboxyPept-like_regulatory"/>
</dbReference>